<dbReference type="RefSeq" id="WP_184092587.1">
    <property type="nucleotide sequence ID" value="NZ_AP023367.1"/>
</dbReference>
<dbReference type="KEGG" id="acel:acsn021_05640"/>
<sequence>MENKNNKNDFPNGKDDLNIKDHLNASFDMEKISVSEDLIARTLKKIQDSEAEEITNTEVQKKKVIPMRRYVSAAAAVLLVVVVGTALVKVGTLNIGNGYKSMNESSSNNEASMPEEGVSIYSTADSSGADLSAKQSESDIIAESSVSEEEKITLDSISAPEKTDKGYAMSEALTFSQLFPVENYEKIKKFTLTKDSGEDKTLTLTGDALEAFYTFLDQYEFTEYKSNEESVKENIQNGTSQEKDVPIWYKAEIVTADDQKITLTFKEGLSVRHEADSLKADYFYNLKDWDGFIKKVDELFSSLE</sequence>
<reference evidence="1 2" key="1">
    <citation type="journal article" date="2016" name="Int. J. Syst. Evol. Microbiol.">
        <title>Descriptions of Anaerotaenia torta gen. nov., sp. nov. and Anaerocolumna cellulosilytica gen. nov., sp. nov. isolated from a methanogenic reactor of cattle waste.</title>
        <authorList>
            <person name="Uek A."/>
            <person name="Ohtaki Y."/>
            <person name="Kaku N."/>
            <person name="Ueki K."/>
        </authorList>
    </citation>
    <scope>NUCLEOTIDE SEQUENCE [LARGE SCALE GENOMIC DNA]</scope>
    <source>
        <strain evidence="1 2">SN021</strain>
    </source>
</reference>
<dbReference type="Proteomes" id="UP000515561">
    <property type="component" value="Chromosome"/>
</dbReference>
<gene>
    <name evidence="1" type="ORF">acsn021_05640</name>
</gene>
<evidence type="ECO:0000313" key="2">
    <source>
        <dbReference type="Proteomes" id="UP000515561"/>
    </source>
</evidence>
<dbReference type="AlphaFoldDB" id="A0A6S6R058"/>
<keyword evidence="2" id="KW-1185">Reference proteome</keyword>
<proteinExistence type="predicted"/>
<accession>A0A6S6R058</accession>
<evidence type="ECO:0000313" key="1">
    <source>
        <dbReference type="EMBL" id="BCJ92995.1"/>
    </source>
</evidence>
<dbReference type="EMBL" id="AP023367">
    <property type="protein sequence ID" value="BCJ92995.1"/>
    <property type="molecule type" value="Genomic_DNA"/>
</dbReference>
<organism evidence="1 2">
    <name type="scientific">Anaerocolumna cellulosilytica</name>
    <dbReference type="NCBI Taxonomy" id="433286"/>
    <lineage>
        <taxon>Bacteria</taxon>
        <taxon>Bacillati</taxon>
        <taxon>Bacillota</taxon>
        <taxon>Clostridia</taxon>
        <taxon>Lachnospirales</taxon>
        <taxon>Lachnospiraceae</taxon>
        <taxon>Anaerocolumna</taxon>
    </lineage>
</organism>
<protein>
    <submittedName>
        <fullName evidence="1">Uncharacterized protein</fullName>
    </submittedName>
</protein>
<name>A0A6S6R058_9FIRM</name>